<evidence type="ECO:0000313" key="2">
    <source>
        <dbReference type="EMBL" id="GHG39568.1"/>
    </source>
</evidence>
<evidence type="ECO:0000256" key="1">
    <source>
        <dbReference type="SAM" id="MobiDB-lite"/>
    </source>
</evidence>
<dbReference type="AlphaFoldDB" id="A0A919C0Q5"/>
<name>A0A919C0Q5_9ACTN</name>
<reference evidence="3" key="1">
    <citation type="journal article" date="2019" name="Int. J. Syst. Evol. Microbiol.">
        <title>The Global Catalogue of Microorganisms (GCM) 10K type strain sequencing project: providing services to taxonomists for standard genome sequencing and annotation.</title>
        <authorList>
            <consortium name="The Broad Institute Genomics Platform"/>
            <consortium name="The Broad Institute Genome Sequencing Center for Infectious Disease"/>
            <person name="Wu L."/>
            <person name="Ma J."/>
        </authorList>
    </citation>
    <scope>NUCLEOTIDE SEQUENCE [LARGE SCALE GENOMIC DNA]</scope>
    <source>
        <strain evidence="3">JCM 4253</strain>
    </source>
</reference>
<dbReference type="EMBL" id="BNBF01000003">
    <property type="protein sequence ID" value="GHG39568.1"/>
    <property type="molecule type" value="Genomic_DNA"/>
</dbReference>
<organism evidence="2 3">
    <name type="scientific">Streptomyces capoamus</name>
    <dbReference type="NCBI Taxonomy" id="68183"/>
    <lineage>
        <taxon>Bacteria</taxon>
        <taxon>Bacillati</taxon>
        <taxon>Actinomycetota</taxon>
        <taxon>Actinomycetes</taxon>
        <taxon>Kitasatosporales</taxon>
        <taxon>Streptomycetaceae</taxon>
        <taxon>Streptomyces</taxon>
    </lineage>
</organism>
<keyword evidence="3" id="KW-1185">Reference proteome</keyword>
<protein>
    <submittedName>
        <fullName evidence="2">Uncharacterized protein</fullName>
    </submittedName>
</protein>
<gene>
    <name evidence="2" type="ORF">GCM10018980_13150</name>
</gene>
<evidence type="ECO:0000313" key="3">
    <source>
        <dbReference type="Proteomes" id="UP000619355"/>
    </source>
</evidence>
<sequence length="117" mass="12770">MKLRQHGQRTEDLHVDKPARRIEKTAGEHDVPDDLPVVLGDQRETVLGRDGVPQGVDQVGHDKAMVTERLQVDIPHGLPVARKFFAKIHARTVKAPQVGSHTVFGTGAGDRGPCRCG</sequence>
<comment type="caution">
    <text evidence="2">The sequence shown here is derived from an EMBL/GenBank/DDBJ whole genome shotgun (WGS) entry which is preliminary data.</text>
</comment>
<feature type="region of interest" description="Disordered" evidence="1">
    <location>
        <begin position="1"/>
        <end position="36"/>
    </location>
</feature>
<accession>A0A919C0Q5</accession>
<proteinExistence type="predicted"/>
<dbReference type="Proteomes" id="UP000619355">
    <property type="component" value="Unassembled WGS sequence"/>
</dbReference>
<feature type="compositionally biased region" description="Basic and acidic residues" evidence="1">
    <location>
        <begin position="8"/>
        <end position="32"/>
    </location>
</feature>